<dbReference type="Proteomes" id="UP000294593">
    <property type="component" value="Unassembled WGS sequence"/>
</dbReference>
<dbReference type="InterPro" id="IPR035965">
    <property type="entry name" value="PAS-like_dom_sf"/>
</dbReference>
<evidence type="ECO:0000259" key="4">
    <source>
        <dbReference type="PROSITE" id="PS50887"/>
    </source>
</evidence>
<proteinExistence type="predicted"/>
<dbReference type="NCBIfam" id="TIGR00229">
    <property type="entry name" value="sensory_box"/>
    <property type="match status" value="1"/>
</dbReference>
<dbReference type="SUPFAM" id="SSF55073">
    <property type="entry name" value="Nucleotide cyclase"/>
    <property type="match status" value="1"/>
</dbReference>
<dbReference type="Pfam" id="PF01590">
    <property type="entry name" value="GAF"/>
    <property type="match status" value="1"/>
</dbReference>
<feature type="domain" description="PAC" evidence="3">
    <location>
        <begin position="374"/>
        <end position="427"/>
    </location>
</feature>
<dbReference type="SMART" id="SM00091">
    <property type="entry name" value="PAS"/>
    <property type="match status" value="2"/>
</dbReference>
<dbReference type="Gene3D" id="3.30.450.40">
    <property type="match status" value="2"/>
</dbReference>
<dbReference type="Gene3D" id="3.30.70.270">
    <property type="match status" value="1"/>
</dbReference>
<dbReference type="InterPro" id="IPR000014">
    <property type="entry name" value="PAS"/>
</dbReference>
<evidence type="ECO:0000259" key="3">
    <source>
        <dbReference type="PROSITE" id="PS50113"/>
    </source>
</evidence>
<reference evidence="5 6" key="1">
    <citation type="submission" date="2019-03" db="EMBL/GenBank/DDBJ databases">
        <title>Genomic Encyclopedia of Type Strains, Phase IV (KMG-IV): sequencing the most valuable type-strain genomes for metagenomic binning, comparative biology and taxonomic classification.</title>
        <authorList>
            <person name="Goeker M."/>
        </authorList>
    </citation>
    <scope>NUCLEOTIDE SEQUENCE [LARGE SCALE GENOMIC DNA]</scope>
    <source>
        <strain evidence="5 6">DSM 11901</strain>
    </source>
</reference>
<evidence type="ECO:0000313" key="5">
    <source>
        <dbReference type="EMBL" id="TDP85843.1"/>
    </source>
</evidence>
<feature type="region of interest" description="Disordered" evidence="1">
    <location>
        <begin position="780"/>
        <end position="799"/>
    </location>
</feature>
<name>A0A4R6RHH1_9BURK</name>
<feature type="domain" description="GGDEF" evidence="4">
    <location>
        <begin position="647"/>
        <end position="780"/>
    </location>
</feature>
<dbReference type="CDD" id="cd00130">
    <property type="entry name" value="PAS"/>
    <property type="match status" value="1"/>
</dbReference>
<dbReference type="InterPro" id="IPR052163">
    <property type="entry name" value="DGC-Regulatory_Protein"/>
</dbReference>
<keyword evidence="6" id="KW-1185">Reference proteome</keyword>
<dbReference type="RefSeq" id="WP_166643452.1">
    <property type="nucleotide sequence ID" value="NZ_SNXW01000002.1"/>
</dbReference>
<feature type="domain" description="PAC" evidence="3">
    <location>
        <begin position="245"/>
        <end position="297"/>
    </location>
</feature>
<dbReference type="Pfam" id="PF13185">
    <property type="entry name" value="GAF_2"/>
    <property type="match status" value="1"/>
</dbReference>
<protein>
    <submittedName>
        <fullName evidence="5">PAS domain S-box-containing protein/diguanylate cyclase (GGDEF)-like protein</fullName>
    </submittedName>
</protein>
<sequence>MPAAPLPRDEDLRLAVLQDLDLLDAGADTDLDRVTALAAEVLEVPLCLVSLMDRTLLRILSHHGLDATQWPREDSFCAHVVASGRTILAHDLRLDDRFADNDLVSRRIPPLRFYAGVPLVFDDQVVGTLAVLDQRPRHDFDERKLQLLARFAELVHSQLAQHRERRQTQRERALFAAGPVGAMVWDAAVPPKPVYLSANLGGILGETFAEQLRAGKPFEAIVHPDDQALVQTGLSSHAVGELPSLALSFRLKQTGRHPRWLHQVSQADRDADGRLLRIRSYLFDLTRQKQLESSIEATKERLYLALESARIGTWDLNYLTQERMLNSRAAAMLGFREDELEHSNLGWMDRVHPYDRMHIDRATHDHRQGSGDVVALEYRIRHKRGHYIWVRSYGRVVEYDRQGRAVRVVGTLIDISEDKQKEALRNRQRQLLDLLNQAQTSFLLNRSVHDACEALFEHLLTISECVVGFIGVVQPGPNGEPQLLVPTISEAGWRDHHVVPGPSHTQREDGLLFTRLDNLFGHAVTANEVVMANHLPSHPASRGLPEGHAELKNFLGLPIRFDHKVVGMIGLGNRPEGFDESLVQLLEPLVVTLGTLFHARDQETARVSAEQELHRLASRDALTALANRRHFFDVAAAGLTQTRRYATPLTVALMDLDHFKHINDTHGHAAGDAVLKVFAEVLRESLRDTDTPARIGGEEFAVMLTSTPQDEAIVALERIRAALDQRPIEFNGQTIYATVSIGAVQWRAEHHDVDAMLAHADEALYTAKREGRNRVCLYRHEGQPNGHEPPALRAANDAA</sequence>
<dbReference type="FunFam" id="3.30.70.270:FF:000001">
    <property type="entry name" value="Diguanylate cyclase domain protein"/>
    <property type="match status" value="1"/>
</dbReference>
<dbReference type="SMART" id="SM00267">
    <property type="entry name" value="GGDEF"/>
    <property type="match status" value="1"/>
</dbReference>
<dbReference type="CDD" id="cd01949">
    <property type="entry name" value="GGDEF"/>
    <property type="match status" value="1"/>
</dbReference>
<dbReference type="SMART" id="SM00086">
    <property type="entry name" value="PAC"/>
    <property type="match status" value="2"/>
</dbReference>
<evidence type="ECO:0000313" key="6">
    <source>
        <dbReference type="Proteomes" id="UP000294593"/>
    </source>
</evidence>
<dbReference type="SUPFAM" id="SSF55781">
    <property type="entry name" value="GAF domain-like"/>
    <property type="match status" value="2"/>
</dbReference>
<dbReference type="InterPro" id="IPR003018">
    <property type="entry name" value="GAF"/>
</dbReference>
<dbReference type="SMART" id="SM00065">
    <property type="entry name" value="GAF"/>
    <property type="match status" value="2"/>
</dbReference>
<feature type="domain" description="PAS" evidence="2">
    <location>
        <begin position="298"/>
        <end position="370"/>
    </location>
</feature>
<dbReference type="EMBL" id="SNXW01000002">
    <property type="protein sequence ID" value="TDP85843.1"/>
    <property type="molecule type" value="Genomic_DNA"/>
</dbReference>
<dbReference type="PROSITE" id="PS50887">
    <property type="entry name" value="GGDEF"/>
    <property type="match status" value="1"/>
</dbReference>
<dbReference type="PROSITE" id="PS50113">
    <property type="entry name" value="PAC"/>
    <property type="match status" value="2"/>
</dbReference>
<dbReference type="InterPro" id="IPR001610">
    <property type="entry name" value="PAC"/>
</dbReference>
<dbReference type="InterPro" id="IPR000700">
    <property type="entry name" value="PAS-assoc_C"/>
</dbReference>
<dbReference type="Pfam" id="PF00990">
    <property type="entry name" value="GGDEF"/>
    <property type="match status" value="1"/>
</dbReference>
<organism evidence="5 6">
    <name type="scientific">Aquabacterium commune</name>
    <dbReference type="NCBI Taxonomy" id="70586"/>
    <lineage>
        <taxon>Bacteria</taxon>
        <taxon>Pseudomonadati</taxon>
        <taxon>Pseudomonadota</taxon>
        <taxon>Betaproteobacteria</taxon>
        <taxon>Burkholderiales</taxon>
        <taxon>Aquabacterium</taxon>
    </lineage>
</organism>
<accession>A0A4R6RHH1</accession>
<dbReference type="InterPro" id="IPR029016">
    <property type="entry name" value="GAF-like_dom_sf"/>
</dbReference>
<dbReference type="InterPro" id="IPR029787">
    <property type="entry name" value="Nucleotide_cyclase"/>
</dbReference>
<dbReference type="InterPro" id="IPR000160">
    <property type="entry name" value="GGDEF_dom"/>
</dbReference>
<dbReference type="NCBIfam" id="TIGR00254">
    <property type="entry name" value="GGDEF"/>
    <property type="match status" value="1"/>
</dbReference>
<dbReference type="PANTHER" id="PTHR46663">
    <property type="entry name" value="DIGUANYLATE CYCLASE DGCT-RELATED"/>
    <property type="match status" value="1"/>
</dbReference>
<dbReference type="Gene3D" id="3.30.450.20">
    <property type="entry name" value="PAS domain"/>
    <property type="match status" value="2"/>
</dbReference>
<evidence type="ECO:0000259" key="2">
    <source>
        <dbReference type="PROSITE" id="PS50112"/>
    </source>
</evidence>
<dbReference type="SUPFAM" id="SSF55785">
    <property type="entry name" value="PYP-like sensor domain (PAS domain)"/>
    <property type="match status" value="2"/>
</dbReference>
<evidence type="ECO:0000256" key="1">
    <source>
        <dbReference type="SAM" id="MobiDB-lite"/>
    </source>
</evidence>
<dbReference type="InterPro" id="IPR013655">
    <property type="entry name" value="PAS_fold_3"/>
</dbReference>
<comment type="caution">
    <text evidence="5">The sequence shown here is derived from an EMBL/GenBank/DDBJ whole genome shotgun (WGS) entry which is preliminary data.</text>
</comment>
<dbReference type="PROSITE" id="PS50112">
    <property type="entry name" value="PAS"/>
    <property type="match status" value="1"/>
</dbReference>
<dbReference type="AlphaFoldDB" id="A0A4R6RHH1"/>
<dbReference type="Pfam" id="PF08447">
    <property type="entry name" value="PAS_3"/>
    <property type="match status" value="1"/>
</dbReference>
<gene>
    <name evidence="5" type="ORF">EV672_102193</name>
</gene>
<dbReference type="PANTHER" id="PTHR46663:SF4">
    <property type="entry name" value="DIGUANYLATE CYCLASE DGCT-RELATED"/>
    <property type="match status" value="1"/>
</dbReference>
<dbReference type="GO" id="GO:0003824">
    <property type="term" value="F:catalytic activity"/>
    <property type="evidence" value="ECO:0007669"/>
    <property type="project" value="UniProtKB-ARBA"/>
</dbReference>
<dbReference type="InterPro" id="IPR043128">
    <property type="entry name" value="Rev_trsase/Diguanyl_cyclase"/>
</dbReference>